<sequence length="145" mass="16824">MKTLIFNININSNPEKIWKTLWDKESYTEWTKPFTEGCYYETESFTEGNEIKFLSPTGDGMLSKISSLKPNYFVAFEHLGMIMNGEKSSFKAENDNHQYLETYQLVQNENSVTLTAKVDTLEPWENSMNNAFPQALEIIKQLSEQ</sequence>
<dbReference type="STRING" id="280093.SAMN05443373_11915"/>
<evidence type="ECO:0000313" key="2">
    <source>
        <dbReference type="EMBL" id="SHH59586.1"/>
    </source>
</evidence>
<dbReference type="InterPro" id="IPR023393">
    <property type="entry name" value="START-like_dom_sf"/>
</dbReference>
<dbReference type="OrthoDB" id="2355173at2"/>
<dbReference type="RefSeq" id="WP_072946168.1">
    <property type="nucleotide sequence ID" value="NZ_FQWO01000019.1"/>
</dbReference>
<dbReference type="Proteomes" id="UP000237771">
    <property type="component" value="Unassembled WGS sequence"/>
</dbReference>
<protein>
    <recommendedName>
        <fullName evidence="5">Activator of Hsp90 ATPase homolog 1-like protein</fullName>
    </recommendedName>
</protein>
<reference evidence="3" key="1">
    <citation type="submission" date="2016-11" db="EMBL/GenBank/DDBJ databases">
        <authorList>
            <person name="Varghese N."/>
            <person name="Submissions S."/>
        </authorList>
    </citation>
    <scope>NUCLEOTIDE SEQUENCE [LARGE SCALE GENOMIC DNA]</scope>
    <source>
        <strain evidence="3">DSM 19729</strain>
    </source>
</reference>
<gene>
    <name evidence="1" type="ORF">BC624_11715</name>
    <name evidence="2" type="ORF">SAMN05443373_11915</name>
</gene>
<evidence type="ECO:0000313" key="4">
    <source>
        <dbReference type="Proteomes" id="UP000237771"/>
    </source>
</evidence>
<reference evidence="1 4" key="3">
    <citation type="submission" date="2018-03" db="EMBL/GenBank/DDBJ databases">
        <title>Genomic Encyclopedia of Archaeal and Bacterial Type Strains, Phase II (KMG-II): from individual species to whole genera.</title>
        <authorList>
            <person name="Goeker M."/>
        </authorList>
    </citation>
    <scope>NUCLEOTIDE SEQUENCE [LARGE SCALE GENOMIC DNA]</scope>
    <source>
        <strain evidence="1 4">DSM 17797</strain>
    </source>
</reference>
<dbReference type="SUPFAM" id="SSF55961">
    <property type="entry name" value="Bet v1-like"/>
    <property type="match status" value="1"/>
</dbReference>
<accession>A0A1M5U9R1</accession>
<evidence type="ECO:0000313" key="1">
    <source>
        <dbReference type="EMBL" id="PRZ19392.1"/>
    </source>
</evidence>
<organism evidence="2 3">
    <name type="scientific">Flavobacterium granuli</name>
    <dbReference type="NCBI Taxonomy" id="280093"/>
    <lineage>
        <taxon>Bacteria</taxon>
        <taxon>Pseudomonadati</taxon>
        <taxon>Bacteroidota</taxon>
        <taxon>Flavobacteriia</taxon>
        <taxon>Flavobacteriales</taxon>
        <taxon>Flavobacteriaceae</taxon>
        <taxon>Flavobacterium</taxon>
    </lineage>
</organism>
<dbReference type="EMBL" id="FQWO01000019">
    <property type="protein sequence ID" value="SHH59586.1"/>
    <property type="molecule type" value="Genomic_DNA"/>
</dbReference>
<dbReference type="Proteomes" id="UP000184384">
    <property type="component" value="Unassembled WGS sequence"/>
</dbReference>
<dbReference type="EMBL" id="PVUB01000017">
    <property type="protein sequence ID" value="PRZ19392.1"/>
    <property type="molecule type" value="Genomic_DNA"/>
</dbReference>
<reference evidence="2" key="2">
    <citation type="submission" date="2016-11" db="EMBL/GenBank/DDBJ databases">
        <authorList>
            <person name="Jaros S."/>
            <person name="Januszkiewicz K."/>
            <person name="Wedrychowicz H."/>
        </authorList>
    </citation>
    <scope>NUCLEOTIDE SEQUENCE [LARGE SCALE GENOMIC DNA]</scope>
    <source>
        <strain evidence="2">DSM 19729</strain>
    </source>
</reference>
<dbReference type="Gene3D" id="3.30.530.20">
    <property type="match status" value="1"/>
</dbReference>
<proteinExistence type="predicted"/>
<keyword evidence="4" id="KW-1185">Reference proteome</keyword>
<dbReference type="AlphaFoldDB" id="A0A1M5U9R1"/>
<evidence type="ECO:0008006" key="5">
    <source>
        <dbReference type="Google" id="ProtNLM"/>
    </source>
</evidence>
<evidence type="ECO:0000313" key="3">
    <source>
        <dbReference type="Proteomes" id="UP000184384"/>
    </source>
</evidence>
<name>A0A1M5U9R1_9FLAO</name>